<reference evidence="1" key="1">
    <citation type="submission" date="2021-06" db="EMBL/GenBank/DDBJ databases">
        <authorList>
            <person name="Kallberg Y."/>
            <person name="Tangrot J."/>
            <person name="Rosling A."/>
        </authorList>
    </citation>
    <scope>NUCLEOTIDE SEQUENCE</scope>
    <source>
        <strain evidence="1">UK204</strain>
    </source>
</reference>
<comment type="caution">
    <text evidence="1">The sequence shown here is derived from an EMBL/GenBank/DDBJ whole genome shotgun (WGS) entry which is preliminary data.</text>
</comment>
<name>A0A9N9B0E6_9GLOM</name>
<accession>A0A9N9B0E6</accession>
<organism evidence="1 2">
    <name type="scientific">Funneliformis caledonium</name>
    <dbReference type="NCBI Taxonomy" id="1117310"/>
    <lineage>
        <taxon>Eukaryota</taxon>
        <taxon>Fungi</taxon>
        <taxon>Fungi incertae sedis</taxon>
        <taxon>Mucoromycota</taxon>
        <taxon>Glomeromycotina</taxon>
        <taxon>Glomeromycetes</taxon>
        <taxon>Glomerales</taxon>
        <taxon>Glomeraceae</taxon>
        <taxon>Funneliformis</taxon>
    </lineage>
</organism>
<evidence type="ECO:0000313" key="2">
    <source>
        <dbReference type="Proteomes" id="UP000789570"/>
    </source>
</evidence>
<sequence>MTKSGRYNNKVFDMVVPNGCRWSFCDGKLYKNPNQYVTISSNYLRNEMFRFIDEYEPEKMHHTATQIMKMK</sequence>
<evidence type="ECO:0000313" key="1">
    <source>
        <dbReference type="EMBL" id="CAG8551421.1"/>
    </source>
</evidence>
<dbReference type="EMBL" id="CAJVPQ010001414">
    <property type="protein sequence ID" value="CAG8551421.1"/>
    <property type="molecule type" value="Genomic_DNA"/>
</dbReference>
<dbReference type="Proteomes" id="UP000789570">
    <property type="component" value="Unassembled WGS sequence"/>
</dbReference>
<keyword evidence="2" id="KW-1185">Reference proteome</keyword>
<proteinExistence type="predicted"/>
<dbReference type="AlphaFoldDB" id="A0A9N9B0E6"/>
<protein>
    <submittedName>
        <fullName evidence="1">12447_t:CDS:1</fullName>
    </submittedName>
</protein>
<gene>
    <name evidence="1" type="ORF">FCALED_LOCUS6139</name>
</gene>